<dbReference type="GO" id="GO:0004252">
    <property type="term" value="F:serine-type endopeptidase activity"/>
    <property type="evidence" value="ECO:0007669"/>
    <property type="project" value="InterPro"/>
</dbReference>
<keyword evidence="4" id="KW-1015">Disulfide bond</keyword>
<dbReference type="GeneTree" id="ENSGT00940000163160"/>
<evidence type="ECO:0000256" key="4">
    <source>
        <dbReference type="ARBA" id="ARBA00023157"/>
    </source>
</evidence>
<evidence type="ECO:0000256" key="5">
    <source>
        <dbReference type="RuleBase" id="RU363034"/>
    </source>
</evidence>
<accession>A0A8P4KSE7</accession>
<keyword evidence="6" id="KW-1133">Transmembrane helix</keyword>
<dbReference type="PRINTS" id="PR00722">
    <property type="entry name" value="CHYMOTRYPSIN"/>
</dbReference>
<dbReference type="PROSITE" id="PS00134">
    <property type="entry name" value="TRYPSIN_HIS"/>
    <property type="match status" value="1"/>
</dbReference>
<evidence type="ECO:0000256" key="3">
    <source>
        <dbReference type="ARBA" id="ARBA00022825"/>
    </source>
</evidence>
<dbReference type="GO" id="GO:0006508">
    <property type="term" value="P:proteolysis"/>
    <property type="evidence" value="ECO:0007669"/>
    <property type="project" value="UniProtKB-KW"/>
</dbReference>
<dbReference type="InterPro" id="IPR018114">
    <property type="entry name" value="TRYPSIN_HIS"/>
</dbReference>
<evidence type="ECO:0000256" key="6">
    <source>
        <dbReference type="SAM" id="Phobius"/>
    </source>
</evidence>
<feature type="domain" description="Peptidase S1" evidence="7">
    <location>
        <begin position="70"/>
        <end position="304"/>
    </location>
</feature>
<dbReference type="FunFam" id="2.40.10.10:FF:000057">
    <property type="entry name" value="Zgc:100868"/>
    <property type="match status" value="1"/>
</dbReference>
<evidence type="ECO:0000256" key="1">
    <source>
        <dbReference type="ARBA" id="ARBA00022670"/>
    </source>
</evidence>
<keyword evidence="9" id="KW-1185">Reference proteome</keyword>
<reference evidence="8" key="1">
    <citation type="submission" date="2025-08" db="UniProtKB">
        <authorList>
            <consortium name="Ensembl"/>
        </authorList>
    </citation>
    <scope>IDENTIFICATION</scope>
</reference>
<dbReference type="SMART" id="SM00020">
    <property type="entry name" value="Tryp_SPc"/>
    <property type="match status" value="1"/>
</dbReference>
<dbReference type="AlphaFoldDB" id="A0A8P4KSE7"/>
<reference evidence="8" key="2">
    <citation type="submission" date="2025-09" db="UniProtKB">
        <authorList>
            <consortium name="Ensembl"/>
        </authorList>
    </citation>
    <scope>IDENTIFICATION</scope>
</reference>
<dbReference type="Pfam" id="PF00089">
    <property type="entry name" value="Trypsin"/>
    <property type="match status" value="1"/>
</dbReference>
<keyword evidence="1 5" id="KW-0645">Protease</keyword>
<feature type="transmembrane region" description="Helical" evidence="6">
    <location>
        <begin position="6"/>
        <end position="24"/>
    </location>
</feature>
<dbReference type="InterPro" id="IPR043504">
    <property type="entry name" value="Peptidase_S1_PA_chymotrypsin"/>
</dbReference>
<evidence type="ECO:0000313" key="8">
    <source>
        <dbReference type="Ensembl" id="ENSDLAP00005079730.1"/>
    </source>
</evidence>
<name>A0A8P4KSE7_DICLA</name>
<dbReference type="PROSITE" id="PS50240">
    <property type="entry name" value="TRYPSIN_DOM"/>
    <property type="match status" value="1"/>
</dbReference>
<dbReference type="InterPro" id="IPR001314">
    <property type="entry name" value="Peptidase_S1A"/>
</dbReference>
<evidence type="ECO:0000259" key="7">
    <source>
        <dbReference type="PROSITE" id="PS50240"/>
    </source>
</evidence>
<dbReference type="Gene3D" id="2.40.10.10">
    <property type="entry name" value="Trypsin-like serine proteases"/>
    <property type="match status" value="1"/>
</dbReference>
<dbReference type="CDD" id="cd00190">
    <property type="entry name" value="Tryp_SPc"/>
    <property type="match status" value="1"/>
</dbReference>
<dbReference type="Ensembl" id="ENSDLAT00005072886.1">
    <property type="protein sequence ID" value="ENSDLAP00005079730.1"/>
    <property type="gene ID" value="ENSDLAG00005034619.1"/>
</dbReference>
<dbReference type="InterPro" id="IPR001254">
    <property type="entry name" value="Trypsin_dom"/>
</dbReference>
<keyword evidence="6" id="KW-0472">Membrane</keyword>
<dbReference type="InterPro" id="IPR033116">
    <property type="entry name" value="TRYPSIN_SER"/>
</dbReference>
<dbReference type="SUPFAM" id="SSF50494">
    <property type="entry name" value="Trypsin-like serine proteases"/>
    <property type="match status" value="1"/>
</dbReference>
<evidence type="ECO:0000256" key="2">
    <source>
        <dbReference type="ARBA" id="ARBA00022801"/>
    </source>
</evidence>
<keyword evidence="2 5" id="KW-0378">Hydrolase</keyword>
<dbReference type="Proteomes" id="UP000694389">
    <property type="component" value="Unassembled WGS sequence"/>
</dbReference>
<dbReference type="InterPro" id="IPR009003">
    <property type="entry name" value="Peptidase_S1_PA"/>
</dbReference>
<dbReference type="PANTHER" id="PTHR24252:SF7">
    <property type="entry name" value="HYALIN"/>
    <property type="match status" value="1"/>
</dbReference>
<keyword evidence="3 5" id="KW-0720">Serine protease</keyword>
<dbReference type="PANTHER" id="PTHR24252">
    <property type="entry name" value="ACROSIN-RELATED"/>
    <property type="match status" value="1"/>
</dbReference>
<evidence type="ECO:0000313" key="9">
    <source>
        <dbReference type="Proteomes" id="UP000694389"/>
    </source>
</evidence>
<dbReference type="PROSITE" id="PS00135">
    <property type="entry name" value="TRYPSIN_SER"/>
    <property type="match status" value="1"/>
</dbReference>
<sequence length="346" mass="37425">MFNTLVYSFHFLFTPIFSLFLFFLHNLSDSQQTLSESDEQQQNHQLQLFHELCFPSVCGSAPLNKLGTKIVGGEDAAAGSWPWMASLQHNREHFCGGSLINNQWVLTAAHCFPSTSTSNLIVYLGGDALQIPNPNAVSLTVSQIINHPNYNGSTSNNDISLLRLSSPVKFTDYIRPVCLAANDSVFEAGTTCWVSGWGTVAVNNPLPSPQRLQEVSVPIVSNSQCDAAYSGIRKITNNMMCAGLDEGGKDSCQGDSGGPLVSKNVSKWVQAGVVSFGKGCALPKYPGVYTRVSQYQSWINSHITNNQPGFVTFEGDGSVSGAGPLVSFPVHLLLSIFSLFVLSYKA</sequence>
<proteinExistence type="predicted"/>
<protein>
    <recommendedName>
        <fullName evidence="7">Peptidase S1 domain-containing protein</fullName>
    </recommendedName>
</protein>
<keyword evidence="6" id="KW-0812">Transmembrane</keyword>
<organism evidence="8 9">
    <name type="scientific">Dicentrarchus labrax</name>
    <name type="common">European seabass</name>
    <name type="synonym">Morone labrax</name>
    <dbReference type="NCBI Taxonomy" id="13489"/>
    <lineage>
        <taxon>Eukaryota</taxon>
        <taxon>Metazoa</taxon>
        <taxon>Chordata</taxon>
        <taxon>Craniata</taxon>
        <taxon>Vertebrata</taxon>
        <taxon>Euteleostomi</taxon>
        <taxon>Actinopterygii</taxon>
        <taxon>Neopterygii</taxon>
        <taxon>Teleostei</taxon>
        <taxon>Neoteleostei</taxon>
        <taxon>Acanthomorphata</taxon>
        <taxon>Eupercaria</taxon>
        <taxon>Moronidae</taxon>
        <taxon>Dicentrarchus</taxon>
    </lineage>
</organism>